<feature type="domain" description="Cupin type-2" evidence="3">
    <location>
        <begin position="221"/>
        <end position="283"/>
    </location>
</feature>
<dbReference type="Pfam" id="PF07883">
    <property type="entry name" value="Cupin_2"/>
    <property type="match status" value="2"/>
</dbReference>
<evidence type="ECO:0000259" key="3">
    <source>
        <dbReference type="Pfam" id="PF07883"/>
    </source>
</evidence>
<accession>A0A2Z4IRF2</accession>
<keyword evidence="1" id="KW-0479">Metal-binding</keyword>
<feature type="domain" description="Cupin type-2" evidence="3">
    <location>
        <begin position="55"/>
        <end position="122"/>
    </location>
</feature>
<dbReference type="PANTHER" id="PTHR35848">
    <property type="entry name" value="OXALATE-BINDING PROTEIN"/>
    <property type="match status" value="1"/>
</dbReference>
<evidence type="ECO:0000313" key="4">
    <source>
        <dbReference type="EMBL" id="AWW35721.1"/>
    </source>
</evidence>
<dbReference type="Proteomes" id="UP000249616">
    <property type="component" value="Chromosome"/>
</dbReference>
<protein>
    <recommendedName>
        <fullName evidence="3">Cupin type-2 domain-containing protein</fullName>
    </recommendedName>
</protein>
<feature type="region of interest" description="Disordered" evidence="2">
    <location>
        <begin position="1"/>
        <end position="37"/>
    </location>
</feature>
<dbReference type="SUPFAM" id="SSF51182">
    <property type="entry name" value="RmlC-like cupins"/>
    <property type="match status" value="1"/>
</dbReference>
<keyword evidence="5" id="KW-1185">Reference proteome</keyword>
<name>A0A2Z4IRF2_9ACTN</name>
<evidence type="ECO:0000256" key="1">
    <source>
        <dbReference type="ARBA" id="ARBA00022723"/>
    </source>
</evidence>
<reference evidence="4 5" key="1">
    <citation type="journal article" date="2019" name="Int. J. Syst. Evol. Microbiol.">
        <title>Streptomyces cadmiisoli sp. nov., a novel actinomycete isolated from cadmium-contaminated soil.</title>
        <authorList>
            <person name="Li K."/>
            <person name="Tang X."/>
            <person name="Zhao J."/>
            <person name="Guo Y."/>
            <person name="Tang Y."/>
            <person name="Gao J."/>
        </authorList>
    </citation>
    <scope>NUCLEOTIDE SEQUENCE [LARGE SCALE GENOMIC DNA]</scope>
    <source>
        <strain evidence="4 5">ZFG47</strain>
    </source>
</reference>
<dbReference type="KEGG" id="scad:DN051_02835"/>
<gene>
    <name evidence="4" type="ORF">DN051_02835</name>
</gene>
<dbReference type="Gene3D" id="2.60.120.10">
    <property type="entry name" value="Jelly Rolls"/>
    <property type="match status" value="2"/>
</dbReference>
<sequence>MKQSTEVSRAPRTLSIHRGDSVKFEDSHPSEPGQGVRVGQILGPDDGASHLSIAIVELEPGGHVIGHRHPFEESFFVLEGNPLLAVADHNFSLCPQDFGLVPHAVGHAWSNPTDQLVRMLRVHAPQPRPIDGRGKWGVFEAPETQVPTQGVPVDELDPAKPYVGHFDQTDMAPPGSISMPGYHGANVQNVQIRMMVDDLIGARHHAMFIVQFTPGVVDNAPLKTAKEHFHPFEEIYYLISGQTRAFCDGEEDLAGVGDLVFAPVGASHGFAALGTEPLCWIEVQSPMPPASGGFTFHTDWTRHTNIG</sequence>
<dbReference type="InterPro" id="IPR014710">
    <property type="entry name" value="RmlC-like_jellyroll"/>
</dbReference>
<feature type="compositionally biased region" description="Basic and acidic residues" evidence="2">
    <location>
        <begin position="17"/>
        <end position="29"/>
    </location>
</feature>
<dbReference type="RefSeq" id="WP_112437868.1">
    <property type="nucleotide sequence ID" value="NZ_CP030073.1"/>
</dbReference>
<evidence type="ECO:0000313" key="5">
    <source>
        <dbReference type="Proteomes" id="UP000249616"/>
    </source>
</evidence>
<dbReference type="GO" id="GO:0046872">
    <property type="term" value="F:metal ion binding"/>
    <property type="evidence" value="ECO:0007669"/>
    <property type="project" value="UniProtKB-KW"/>
</dbReference>
<dbReference type="InterPro" id="IPR051610">
    <property type="entry name" value="GPI/OXD"/>
</dbReference>
<dbReference type="InterPro" id="IPR011051">
    <property type="entry name" value="RmlC_Cupin_sf"/>
</dbReference>
<evidence type="ECO:0000256" key="2">
    <source>
        <dbReference type="SAM" id="MobiDB-lite"/>
    </source>
</evidence>
<dbReference type="AlphaFoldDB" id="A0A2Z4IRF2"/>
<dbReference type="InterPro" id="IPR013096">
    <property type="entry name" value="Cupin_2"/>
</dbReference>
<dbReference type="EMBL" id="CP030073">
    <property type="protein sequence ID" value="AWW35721.1"/>
    <property type="molecule type" value="Genomic_DNA"/>
</dbReference>
<proteinExistence type="predicted"/>
<organism evidence="4 5">
    <name type="scientific">Streptomyces cadmiisoli</name>
    <dbReference type="NCBI Taxonomy" id="2184053"/>
    <lineage>
        <taxon>Bacteria</taxon>
        <taxon>Bacillati</taxon>
        <taxon>Actinomycetota</taxon>
        <taxon>Actinomycetes</taxon>
        <taxon>Kitasatosporales</taxon>
        <taxon>Streptomycetaceae</taxon>
        <taxon>Streptomyces</taxon>
        <taxon>Streptomyces aurantiacus group</taxon>
    </lineage>
</organism>